<dbReference type="EMBL" id="OZ035830">
    <property type="protein sequence ID" value="CAL1612575.1"/>
    <property type="molecule type" value="Genomic_DNA"/>
</dbReference>
<feature type="compositionally biased region" description="Polar residues" evidence="1">
    <location>
        <begin position="643"/>
        <end position="654"/>
    </location>
</feature>
<gene>
    <name evidence="2" type="ORF">KC01_LOCUS38884</name>
</gene>
<proteinExistence type="predicted"/>
<feature type="compositionally biased region" description="Polar residues" evidence="1">
    <location>
        <begin position="783"/>
        <end position="802"/>
    </location>
</feature>
<feature type="compositionally biased region" description="Polar residues" evidence="1">
    <location>
        <begin position="614"/>
        <end position="631"/>
    </location>
</feature>
<organism evidence="2 3">
    <name type="scientific">Knipowitschia caucasica</name>
    <name type="common">Caucasian dwarf goby</name>
    <name type="synonym">Pomatoschistus caucasicus</name>
    <dbReference type="NCBI Taxonomy" id="637954"/>
    <lineage>
        <taxon>Eukaryota</taxon>
        <taxon>Metazoa</taxon>
        <taxon>Chordata</taxon>
        <taxon>Craniata</taxon>
        <taxon>Vertebrata</taxon>
        <taxon>Euteleostomi</taxon>
        <taxon>Actinopterygii</taxon>
        <taxon>Neopterygii</taxon>
        <taxon>Teleostei</taxon>
        <taxon>Neoteleostei</taxon>
        <taxon>Acanthomorphata</taxon>
        <taxon>Gobiaria</taxon>
        <taxon>Gobiiformes</taxon>
        <taxon>Gobioidei</taxon>
        <taxon>Gobiidae</taxon>
        <taxon>Gobiinae</taxon>
        <taxon>Knipowitschia</taxon>
    </lineage>
</organism>
<feature type="region of interest" description="Disordered" evidence="1">
    <location>
        <begin position="380"/>
        <end position="560"/>
    </location>
</feature>
<feature type="region of interest" description="Disordered" evidence="1">
    <location>
        <begin position="670"/>
        <end position="696"/>
    </location>
</feature>
<dbReference type="AlphaFoldDB" id="A0AAV2MHE8"/>
<sequence>MTLQALPPAPSVGSKTPPPPNPFTRPLPLLTPGPGRTTRSRQTHASTSQVRPPRPTPALTPAEPLPFPQHPSAQPTPSRALSRHAGSNDLSQADRTALPYRGPKQSHRPLTSRDIPTRLAPSPPANHRTHPSDYSQKSHTGLHSYPTTPPTDTPPNSAPKLHHHLNSDRLPTHLTHPPGPVPYCPPHEPPLTPPHPVPGHQRRRQPSTHPRTGAPPPPNPSTSQILSPHKPLQNRANAHASPTPRIEAPTPHLPRRPHLFPRNHLNRDPPRQHSRQREAYESRTHNATPLAHNSPPATHPSPAPLHTHPYPNPLAPSHPAFHGVRGGGGGGGGSTTANRRTHTPPPNAPPTQPPTPPNPYTPVTLPQASQAPHIPILQAFTCNSPQPTPPHTEHLVSRHHSTDPETTRSVKSLTPRLNGPGRNPHATRPHFPLDRQRDATPSPPRSRPPSAVVPPERRNSGALTSHRLPTTPRPHSDAESIRIRTPLPDMTPPQLLTRQYQLHRHRSSRSKDTPHTFHPPRSPLRTSATSLKNRTNDSPPPNTPHASTSDTAPRSTLMRTRSHPRCRFGQQQTPNVTANLQLFLHASHSPTTPSRCSIVRTSLPASHAPHSNPRRSLSDSSYPNHPYTISLTPHIVPPPPQSEQPNTEINSPPASTCPELHPAITISTANADPQAPPTAGEIRAPPKSAPTTTHSGGLWLATQSQTGHGIPYLIGPGHPDKLLEHPATHNRPRSPHPKIPSTPSTSEHAPIHSLKPLPSYTHTRNNAMPAAPTLFLDPHTRSTRNATTQDSESNGHLKQTRQPKPASTPKQAQKRRHPPHHHAPSVPRALPLPKTAQQSNRINT</sequence>
<feature type="compositionally biased region" description="Basic and acidic residues" evidence="1">
    <location>
        <begin position="265"/>
        <end position="284"/>
    </location>
</feature>
<feature type="compositionally biased region" description="Polar residues" evidence="1">
    <location>
        <begin position="835"/>
        <end position="844"/>
    </location>
</feature>
<reference evidence="2 3" key="1">
    <citation type="submission" date="2024-04" db="EMBL/GenBank/DDBJ databases">
        <authorList>
            <person name="Waldvogel A.-M."/>
            <person name="Schoenle A."/>
        </authorList>
    </citation>
    <scope>NUCLEOTIDE SEQUENCE [LARGE SCALE GENOMIC DNA]</scope>
</reference>
<evidence type="ECO:0000313" key="3">
    <source>
        <dbReference type="Proteomes" id="UP001497482"/>
    </source>
</evidence>
<protein>
    <submittedName>
        <fullName evidence="2">Uncharacterized protein</fullName>
    </submittedName>
</protein>
<dbReference type="Proteomes" id="UP001497482">
    <property type="component" value="Chromosome 8"/>
</dbReference>
<feature type="compositionally biased region" description="Basic and acidic residues" evidence="1">
    <location>
        <begin position="718"/>
        <end position="727"/>
    </location>
</feature>
<feature type="region of interest" description="Disordered" evidence="1">
    <location>
        <begin position="713"/>
        <end position="844"/>
    </location>
</feature>
<feature type="compositionally biased region" description="Pro residues" evidence="1">
    <location>
        <begin position="16"/>
        <end position="31"/>
    </location>
</feature>
<feature type="compositionally biased region" description="Polar residues" evidence="1">
    <location>
        <begin position="132"/>
        <end position="141"/>
    </location>
</feature>
<feature type="compositionally biased region" description="Basic residues" evidence="1">
    <location>
        <begin position="812"/>
        <end position="823"/>
    </location>
</feature>
<feature type="compositionally biased region" description="Pro residues" evidence="1">
    <location>
        <begin position="52"/>
        <end position="69"/>
    </location>
</feature>
<feature type="compositionally biased region" description="Polar residues" evidence="1">
    <location>
        <begin position="524"/>
        <end position="537"/>
    </location>
</feature>
<accession>A0AAV2MHE8</accession>
<feature type="compositionally biased region" description="Pro residues" evidence="1">
    <location>
        <begin position="343"/>
        <end position="360"/>
    </location>
</feature>
<feature type="compositionally biased region" description="Polar residues" evidence="1">
    <location>
        <begin position="544"/>
        <end position="559"/>
    </location>
</feature>
<name>A0AAV2MHE8_KNICA</name>
<feature type="compositionally biased region" description="Pro residues" evidence="1">
    <location>
        <begin position="147"/>
        <end position="157"/>
    </location>
</feature>
<feature type="compositionally biased region" description="Gly residues" evidence="1">
    <location>
        <begin position="324"/>
        <end position="334"/>
    </location>
</feature>
<feature type="region of interest" description="Disordered" evidence="1">
    <location>
        <begin position="1"/>
        <end position="366"/>
    </location>
</feature>
<evidence type="ECO:0000313" key="2">
    <source>
        <dbReference type="EMBL" id="CAL1612575.1"/>
    </source>
</evidence>
<feature type="region of interest" description="Disordered" evidence="1">
    <location>
        <begin position="604"/>
        <end position="654"/>
    </location>
</feature>
<keyword evidence="3" id="KW-1185">Reference proteome</keyword>
<feature type="compositionally biased region" description="Pro residues" evidence="1">
    <location>
        <begin position="177"/>
        <end position="197"/>
    </location>
</feature>
<evidence type="ECO:0000256" key="1">
    <source>
        <dbReference type="SAM" id="MobiDB-lite"/>
    </source>
</evidence>
<feature type="compositionally biased region" description="Basic and acidic residues" evidence="1">
    <location>
        <begin position="391"/>
        <end position="408"/>
    </location>
</feature>